<keyword evidence="2" id="KW-0539">Nucleus</keyword>
<feature type="domain" description="BZIP" evidence="3">
    <location>
        <begin position="112"/>
        <end position="127"/>
    </location>
</feature>
<name>A0AAD5TBF4_9FUNG</name>
<reference evidence="4" key="1">
    <citation type="submission" date="2020-05" db="EMBL/GenBank/DDBJ databases">
        <title>Phylogenomic resolution of chytrid fungi.</title>
        <authorList>
            <person name="Stajich J.E."/>
            <person name="Amses K."/>
            <person name="Simmons R."/>
            <person name="Seto K."/>
            <person name="Myers J."/>
            <person name="Bonds A."/>
            <person name="Quandt C.A."/>
            <person name="Barry K."/>
            <person name="Liu P."/>
            <person name="Grigoriev I."/>
            <person name="Longcore J.E."/>
            <person name="James T.Y."/>
        </authorList>
    </citation>
    <scope>NUCLEOTIDE SEQUENCE</scope>
    <source>
        <strain evidence="4">JEL0513</strain>
    </source>
</reference>
<dbReference type="PROSITE" id="PS00036">
    <property type="entry name" value="BZIP_BASIC"/>
    <property type="match status" value="1"/>
</dbReference>
<comment type="caution">
    <text evidence="4">The sequence shown here is derived from an EMBL/GenBank/DDBJ whole genome shotgun (WGS) entry which is preliminary data.</text>
</comment>
<proteinExistence type="predicted"/>
<gene>
    <name evidence="4" type="ORF">HK100_011169</name>
</gene>
<dbReference type="CDD" id="cd14688">
    <property type="entry name" value="bZIP_YAP"/>
    <property type="match status" value="2"/>
</dbReference>
<evidence type="ECO:0000313" key="4">
    <source>
        <dbReference type="EMBL" id="KAJ3139758.1"/>
    </source>
</evidence>
<evidence type="ECO:0000259" key="3">
    <source>
        <dbReference type="PROSITE" id="PS00036"/>
    </source>
</evidence>
<dbReference type="PANTHER" id="PTHR40621:SF10">
    <property type="entry name" value="BZIP DOMAIN-CONTAINING PROTEIN"/>
    <property type="match status" value="1"/>
</dbReference>
<dbReference type="Pfam" id="PF00170">
    <property type="entry name" value="bZIP_1"/>
    <property type="match status" value="1"/>
</dbReference>
<protein>
    <recommendedName>
        <fullName evidence="3">BZIP domain-containing protein</fullName>
    </recommendedName>
</protein>
<comment type="subcellular location">
    <subcellularLocation>
        <location evidence="1">Nucleus</location>
    </subcellularLocation>
</comment>
<dbReference type="SUPFAM" id="SSF57959">
    <property type="entry name" value="Leucine zipper domain"/>
    <property type="match status" value="1"/>
</dbReference>
<accession>A0AAD5TBF4</accession>
<dbReference type="GO" id="GO:0001228">
    <property type="term" value="F:DNA-binding transcription activator activity, RNA polymerase II-specific"/>
    <property type="evidence" value="ECO:0007669"/>
    <property type="project" value="TreeGrafter"/>
</dbReference>
<dbReference type="InterPro" id="IPR004827">
    <property type="entry name" value="bZIP"/>
</dbReference>
<evidence type="ECO:0000313" key="5">
    <source>
        <dbReference type="Proteomes" id="UP001211907"/>
    </source>
</evidence>
<dbReference type="Gene3D" id="1.20.5.170">
    <property type="match status" value="2"/>
</dbReference>
<sequence length="296" mass="33317">MNQRVEEERRTHNRLAQRAHQQRVKNKIALLEAKVTRLLEIKYKNYPCGKTAADVSPLNSNFCGFTDTNQSRTAAIVAEISSPKTPAIPHGNLKPLPAIDPDAIKALPLAERRIVQNRISQRALRQRRKEKINELQSLIMTLTKELGIYSTISRPFDTLTDRQKSTRNIDQQIHQQQNFFITTTQAENTNSFFSSLPLPPLLDFDSYIRLPPLRTVVLEKQQRDAAKEQAFMVPPSPQQVPLLSAAELHATNAYPTSAGVSTPTTNNVTNITTNTNNNTIAAIIATPECIVQQWQF</sequence>
<dbReference type="AlphaFoldDB" id="A0AAD5TBF4"/>
<evidence type="ECO:0000256" key="2">
    <source>
        <dbReference type="ARBA" id="ARBA00023242"/>
    </source>
</evidence>
<dbReference type="EMBL" id="JADGJH010000066">
    <property type="protein sequence ID" value="KAJ3139758.1"/>
    <property type="molecule type" value="Genomic_DNA"/>
</dbReference>
<dbReference type="InterPro" id="IPR050936">
    <property type="entry name" value="AP-1-like"/>
</dbReference>
<organism evidence="4 5">
    <name type="scientific">Physocladia obscura</name>
    <dbReference type="NCBI Taxonomy" id="109957"/>
    <lineage>
        <taxon>Eukaryota</taxon>
        <taxon>Fungi</taxon>
        <taxon>Fungi incertae sedis</taxon>
        <taxon>Chytridiomycota</taxon>
        <taxon>Chytridiomycota incertae sedis</taxon>
        <taxon>Chytridiomycetes</taxon>
        <taxon>Chytridiales</taxon>
        <taxon>Chytriomycetaceae</taxon>
        <taxon>Physocladia</taxon>
    </lineage>
</organism>
<keyword evidence="5" id="KW-1185">Reference proteome</keyword>
<dbReference type="GO" id="GO:0000976">
    <property type="term" value="F:transcription cis-regulatory region binding"/>
    <property type="evidence" value="ECO:0007669"/>
    <property type="project" value="InterPro"/>
</dbReference>
<dbReference type="Proteomes" id="UP001211907">
    <property type="component" value="Unassembled WGS sequence"/>
</dbReference>
<dbReference type="PANTHER" id="PTHR40621">
    <property type="entry name" value="TRANSCRIPTION FACTOR KAPC-RELATED"/>
    <property type="match status" value="1"/>
</dbReference>
<dbReference type="InterPro" id="IPR046347">
    <property type="entry name" value="bZIP_sf"/>
</dbReference>
<evidence type="ECO:0000256" key="1">
    <source>
        <dbReference type="ARBA" id="ARBA00004123"/>
    </source>
</evidence>
<dbReference type="GO" id="GO:0090575">
    <property type="term" value="C:RNA polymerase II transcription regulator complex"/>
    <property type="evidence" value="ECO:0007669"/>
    <property type="project" value="TreeGrafter"/>
</dbReference>